<dbReference type="InterPro" id="IPR036388">
    <property type="entry name" value="WH-like_DNA-bd_sf"/>
</dbReference>
<reference evidence="2" key="1">
    <citation type="submission" date="2016-11" db="UniProtKB">
        <authorList>
            <consortium name="WormBaseParasite"/>
        </authorList>
    </citation>
    <scope>IDENTIFICATION</scope>
</reference>
<evidence type="ECO:0000313" key="2">
    <source>
        <dbReference type="WBParaSite" id="Hba_21197"/>
    </source>
</evidence>
<organism evidence="1 2">
    <name type="scientific">Heterorhabditis bacteriophora</name>
    <name type="common">Entomopathogenic nematode worm</name>
    <dbReference type="NCBI Taxonomy" id="37862"/>
    <lineage>
        <taxon>Eukaryota</taxon>
        <taxon>Metazoa</taxon>
        <taxon>Ecdysozoa</taxon>
        <taxon>Nematoda</taxon>
        <taxon>Chromadorea</taxon>
        <taxon>Rhabditida</taxon>
        <taxon>Rhabditina</taxon>
        <taxon>Rhabditomorpha</taxon>
        <taxon>Strongyloidea</taxon>
        <taxon>Heterorhabditidae</taxon>
        <taxon>Heterorhabditis</taxon>
    </lineage>
</organism>
<proteinExistence type="predicted"/>
<sequence>MGRAPKLSLHERGQTKALSTTDYTVKQIADVVKRSRKLIMNFTALNNTISIKGIRRTCGIDASKTTVWRILDKCPNIVRSRMKKCPQLIQGHKDERLRFIRWSSISIYDSVRVCLRACYDSQKENISPSADDWLSHGIIVQHSDPVRAVLDGLVHEITQCVSSDIVDLPVELKVGWT</sequence>
<dbReference type="AlphaFoldDB" id="A0A1I7XV36"/>
<name>A0A1I7XV36_HETBA</name>
<dbReference type="Proteomes" id="UP000095283">
    <property type="component" value="Unplaced"/>
</dbReference>
<protein>
    <submittedName>
        <fullName evidence="2">HTH_Tnp_Tc3_2 domain-containing protein</fullName>
    </submittedName>
</protein>
<keyword evidence="1" id="KW-1185">Reference proteome</keyword>
<evidence type="ECO:0000313" key="1">
    <source>
        <dbReference type="Proteomes" id="UP000095283"/>
    </source>
</evidence>
<accession>A0A1I7XV36</accession>
<dbReference type="WBParaSite" id="Hba_21197">
    <property type="protein sequence ID" value="Hba_21197"/>
    <property type="gene ID" value="Hba_21197"/>
</dbReference>
<dbReference type="Gene3D" id="1.10.10.60">
    <property type="entry name" value="Homeodomain-like"/>
    <property type="match status" value="1"/>
</dbReference>
<dbReference type="Gene3D" id="1.10.10.10">
    <property type="entry name" value="Winged helix-like DNA-binding domain superfamily/Winged helix DNA-binding domain"/>
    <property type="match status" value="1"/>
</dbReference>